<organism evidence="1 2">
    <name type="scientific">Aspergillus granulosus</name>
    <dbReference type="NCBI Taxonomy" id="176169"/>
    <lineage>
        <taxon>Eukaryota</taxon>
        <taxon>Fungi</taxon>
        <taxon>Dikarya</taxon>
        <taxon>Ascomycota</taxon>
        <taxon>Pezizomycotina</taxon>
        <taxon>Eurotiomycetes</taxon>
        <taxon>Eurotiomycetidae</taxon>
        <taxon>Eurotiales</taxon>
        <taxon>Aspergillaceae</taxon>
        <taxon>Aspergillus</taxon>
        <taxon>Aspergillus subgen. Nidulantes</taxon>
    </lineage>
</organism>
<proteinExistence type="predicted"/>
<accession>A0ABR4HKE9</accession>
<gene>
    <name evidence="1" type="ORF">BJX63DRAFT_389032</name>
</gene>
<keyword evidence="2" id="KW-1185">Reference proteome</keyword>
<evidence type="ECO:0000313" key="2">
    <source>
        <dbReference type="Proteomes" id="UP001610334"/>
    </source>
</evidence>
<protein>
    <submittedName>
        <fullName evidence="1">Uncharacterized protein</fullName>
    </submittedName>
</protein>
<comment type="caution">
    <text evidence="1">The sequence shown here is derived from an EMBL/GenBank/DDBJ whole genome shotgun (WGS) entry which is preliminary data.</text>
</comment>
<evidence type="ECO:0000313" key="1">
    <source>
        <dbReference type="EMBL" id="KAL2815654.1"/>
    </source>
</evidence>
<dbReference type="EMBL" id="JBFXLT010000026">
    <property type="protein sequence ID" value="KAL2815654.1"/>
    <property type="molecule type" value="Genomic_DNA"/>
</dbReference>
<name>A0ABR4HKE9_9EURO</name>
<dbReference type="Proteomes" id="UP001610334">
    <property type="component" value="Unassembled WGS sequence"/>
</dbReference>
<reference evidence="1 2" key="1">
    <citation type="submission" date="2024-07" db="EMBL/GenBank/DDBJ databases">
        <title>Section-level genome sequencing and comparative genomics of Aspergillus sections Usti and Cavernicolus.</title>
        <authorList>
            <consortium name="Lawrence Berkeley National Laboratory"/>
            <person name="Nybo J.L."/>
            <person name="Vesth T.C."/>
            <person name="Theobald S."/>
            <person name="Frisvad J.C."/>
            <person name="Larsen T.O."/>
            <person name="Kjaerboelling I."/>
            <person name="Rothschild-Mancinelli K."/>
            <person name="Lyhne E.K."/>
            <person name="Kogle M.E."/>
            <person name="Barry K."/>
            <person name="Clum A."/>
            <person name="Na H."/>
            <person name="Ledsgaard L."/>
            <person name="Lin J."/>
            <person name="Lipzen A."/>
            <person name="Kuo A."/>
            <person name="Riley R."/>
            <person name="Mondo S."/>
            <person name="Labutti K."/>
            <person name="Haridas S."/>
            <person name="Pangalinan J."/>
            <person name="Salamov A.A."/>
            <person name="Simmons B.A."/>
            <person name="Magnuson J.K."/>
            <person name="Chen J."/>
            <person name="Drula E."/>
            <person name="Henrissat B."/>
            <person name="Wiebenga A."/>
            <person name="Lubbers R.J."/>
            <person name="Gomes A.C."/>
            <person name="Makela M.R."/>
            <person name="Stajich J."/>
            <person name="Grigoriev I.V."/>
            <person name="Mortensen U.H."/>
            <person name="De Vries R.P."/>
            <person name="Baker S.E."/>
            <person name="Andersen M.R."/>
        </authorList>
    </citation>
    <scope>NUCLEOTIDE SEQUENCE [LARGE SCALE GENOMIC DNA]</scope>
    <source>
        <strain evidence="1 2">CBS 588.65</strain>
    </source>
</reference>
<sequence>MPMPVAPSSCYSSCCWRMEQIPASVIPRDAIFCTNWPAQLATIISGPGSAAPVVGAGRGQRLGGCRWKYRAALPRAPSGTDRHGPSSYSAWRECECDKSPGQYPTAQGHAGVVRRRMDSTTGQFEPMSSERLAQSLNAFIQVLVEAGASMDQLNAAGKTPTQVRDEVTESREIIRREREAHQLRIRGRGRGRGRG</sequence>